<keyword evidence="1" id="KW-0472">Membrane</keyword>
<evidence type="ECO:0000313" key="2">
    <source>
        <dbReference type="EMBL" id="MBB5234501.1"/>
    </source>
</evidence>
<gene>
    <name evidence="2" type="ORF">HNQ09_001939</name>
</gene>
<evidence type="ECO:0000313" key="3">
    <source>
        <dbReference type="Proteomes" id="UP000525389"/>
    </source>
</evidence>
<comment type="caution">
    <text evidence="2">The sequence shown here is derived from an EMBL/GenBank/DDBJ whole genome shotgun (WGS) entry which is preliminary data.</text>
</comment>
<sequence length="82" mass="8690">MTDRERHDAANAEQVRLLREALAEAPAEPRPEDTERPPPLVAVFACLFAALGLGLNLLGYGGEVEALVPALWLGGMVVLGLA</sequence>
<feature type="transmembrane region" description="Helical" evidence="1">
    <location>
        <begin position="40"/>
        <end position="58"/>
    </location>
</feature>
<keyword evidence="1" id="KW-0812">Transmembrane</keyword>
<dbReference type="EMBL" id="JACHFN010000006">
    <property type="protein sequence ID" value="MBB5234501.1"/>
    <property type="molecule type" value="Genomic_DNA"/>
</dbReference>
<organism evidence="2 3">
    <name type="scientific">Deinococcus budaensis</name>
    <dbReference type="NCBI Taxonomy" id="1665626"/>
    <lineage>
        <taxon>Bacteria</taxon>
        <taxon>Thermotogati</taxon>
        <taxon>Deinococcota</taxon>
        <taxon>Deinococci</taxon>
        <taxon>Deinococcales</taxon>
        <taxon>Deinococcaceae</taxon>
        <taxon>Deinococcus</taxon>
    </lineage>
</organism>
<keyword evidence="1" id="KW-1133">Transmembrane helix</keyword>
<accession>A0A7W8LQ65</accession>
<reference evidence="2 3" key="1">
    <citation type="submission" date="2020-08" db="EMBL/GenBank/DDBJ databases">
        <title>Genomic Encyclopedia of Type Strains, Phase IV (KMG-IV): sequencing the most valuable type-strain genomes for metagenomic binning, comparative biology and taxonomic classification.</title>
        <authorList>
            <person name="Goeker M."/>
        </authorList>
    </citation>
    <scope>NUCLEOTIDE SEQUENCE [LARGE SCALE GENOMIC DNA]</scope>
    <source>
        <strain evidence="2 3">DSM 101791</strain>
    </source>
</reference>
<evidence type="ECO:0000256" key="1">
    <source>
        <dbReference type="SAM" id="Phobius"/>
    </source>
</evidence>
<dbReference type="Proteomes" id="UP000525389">
    <property type="component" value="Unassembled WGS sequence"/>
</dbReference>
<protein>
    <submittedName>
        <fullName evidence="2">Uncharacterized protein</fullName>
    </submittedName>
</protein>
<dbReference type="AlphaFoldDB" id="A0A7W8LQ65"/>
<proteinExistence type="predicted"/>
<keyword evidence="3" id="KW-1185">Reference proteome</keyword>
<dbReference type="RefSeq" id="WP_184028402.1">
    <property type="nucleotide sequence ID" value="NZ_JACHFN010000006.1"/>
</dbReference>
<name>A0A7W8LQ65_9DEIO</name>